<organism evidence="5 6">
    <name type="scientific">Collinsella aerofaciens</name>
    <dbReference type="NCBI Taxonomy" id="74426"/>
    <lineage>
        <taxon>Bacteria</taxon>
        <taxon>Bacillati</taxon>
        <taxon>Actinomycetota</taxon>
        <taxon>Coriobacteriia</taxon>
        <taxon>Coriobacteriales</taxon>
        <taxon>Coriobacteriaceae</taxon>
        <taxon>Collinsella</taxon>
    </lineage>
</organism>
<dbReference type="PANTHER" id="PTHR22604">
    <property type="entry name" value="OXIDOREDUCTASES"/>
    <property type="match status" value="1"/>
</dbReference>
<dbReference type="Pfam" id="PF22725">
    <property type="entry name" value="GFO_IDH_MocA_C3"/>
    <property type="match status" value="1"/>
</dbReference>
<dbReference type="Proteomes" id="UP000095468">
    <property type="component" value="Unassembled WGS sequence"/>
</dbReference>
<dbReference type="AlphaFoldDB" id="A0A173WIG1"/>
<evidence type="ECO:0000256" key="1">
    <source>
        <dbReference type="ARBA" id="ARBA00010928"/>
    </source>
</evidence>
<dbReference type="Pfam" id="PF01408">
    <property type="entry name" value="GFO_IDH_MocA"/>
    <property type="match status" value="1"/>
</dbReference>
<reference evidence="5 6" key="1">
    <citation type="submission" date="2015-09" db="EMBL/GenBank/DDBJ databases">
        <authorList>
            <consortium name="Pathogen Informatics"/>
        </authorList>
    </citation>
    <scope>NUCLEOTIDE SEQUENCE [LARGE SCALE GENOMIC DNA]</scope>
    <source>
        <strain evidence="5 6">2789STDY5608823</strain>
    </source>
</reference>
<dbReference type="InterPro" id="IPR036291">
    <property type="entry name" value="NAD(P)-bd_dom_sf"/>
</dbReference>
<evidence type="ECO:0000256" key="2">
    <source>
        <dbReference type="ARBA" id="ARBA00023002"/>
    </source>
</evidence>
<accession>A0A173WIG1</accession>
<evidence type="ECO:0000259" key="3">
    <source>
        <dbReference type="Pfam" id="PF01408"/>
    </source>
</evidence>
<feature type="domain" description="Gfo/Idh/MocA-like oxidoreductase N-terminal" evidence="3">
    <location>
        <begin position="43"/>
        <end position="158"/>
    </location>
</feature>
<name>A0A173WIG1_9ACTN</name>
<keyword evidence="2 5" id="KW-0560">Oxidoreductase</keyword>
<dbReference type="PANTHER" id="PTHR22604:SF105">
    <property type="entry name" value="TRANS-1,2-DIHYDROBENZENE-1,2-DIOL DEHYDROGENASE"/>
    <property type="match status" value="1"/>
</dbReference>
<feature type="domain" description="GFO/IDH/MocA-like oxidoreductase" evidence="4">
    <location>
        <begin position="169"/>
        <end position="275"/>
    </location>
</feature>
<gene>
    <name evidence="5" type="primary">afr_1</name>
    <name evidence="5" type="ORF">ERS852381_00137</name>
</gene>
<comment type="similarity">
    <text evidence="1">Belongs to the Gfo/Idh/MocA family.</text>
</comment>
<evidence type="ECO:0000313" key="6">
    <source>
        <dbReference type="Proteomes" id="UP000095468"/>
    </source>
</evidence>
<protein>
    <submittedName>
        <fullName evidence="5">1,5-anhydro-D-fructose reductase</fullName>
        <ecNumber evidence="5">1.1.1.292</ecNumber>
    </submittedName>
</protein>
<dbReference type="EMBL" id="CYYP01000001">
    <property type="protein sequence ID" value="CUN39329.1"/>
    <property type="molecule type" value="Genomic_DNA"/>
</dbReference>
<evidence type="ECO:0000259" key="4">
    <source>
        <dbReference type="Pfam" id="PF22725"/>
    </source>
</evidence>
<dbReference type="InterPro" id="IPR055170">
    <property type="entry name" value="GFO_IDH_MocA-like_dom"/>
</dbReference>
<dbReference type="Gene3D" id="3.40.50.720">
    <property type="entry name" value="NAD(P)-binding Rossmann-like Domain"/>
    <property type="match status" value="1"/>
</dbReference>
<proteinExistence type="inferred from homology"/>
<dbReference type="SUPFAM" id="SSF51735">
    <property type="entry name" value="NAD(P)-binding Rossmann-fold domains"/>
    <property type="match status" value="1"/>
</dbReference>
<dbReference type="Gene3D" id="3.30.360.10">
    <property type="entry name" value="Dihydrodipicolinate Reductase, domain 2"/>
    <property type="match status" value="1"/>
</dbReference>
<dbReference type="GO" id="GO:0033712">
    <property type="term" value="F:1,5-anhydro-D-fructose reductase (1,5-anhydro-D-mannitol-forming) activity"/>
    <property type="evidence" value="ECO:0007669"/>
    <property type="project" value="UniProtKB-EC"/>
</dbReference>
<evidence type="ECO:0000313" key="5">
    <source>
        <dbReference type="EMBL" id="CUN39329.1"/>
    </source>
</evidence>
<sequence>MTQEALMADSKQAPLDAEATAKAAFASVQDRPFPDDIFTAPELRWAVIGCGVIANQMAQSLALAGRKLAGVANRTLSKAQAFAEQYGIEKVYETVEDLYADPDIDAVYITTPHNTHITYLRAALAAGKHVLCEKAITLNSAELDEARAIADEHNVVLMDATTVLHMPLYQELRRRMDAGDFGRMNLAQLNFGSYKEYGDLTNRFYNRNLAGGAMLDIGVYALSVMRLFMASQPAEVVSLGNTCETGVDVAGGIVCRNAEQQLGVVSLTLHSKQPKRSVISFDNCYVEVNEYPRADHATIVWTADGHREEVAAGTEAYALCYEMADLEQAVAGDDSKRELLDYASDVMELMTKLRADWGVVYPEEE</sequence>
<dbReference type="InterPro" id="IPR000683">
    <property type="entry name" value="Gfo/Idh/MocA-like_OxRdtase_N"/>
</dbReference>
<dbReference type="SUPFAM" id="SSF55347">
    <property type="entry name" value="Glyceraldehyde-3-phosphate dehydrogenase-like, C-terminal domain"/>
    <property type="match status" value="1"/>
</dbReference>
<dbReference type="GO" id="GO:0000166">
    <property type="term" value="F:nucleotide binding"/>
    <property type="evidence" value="ECO:0007669"/>
    <property type="project" value="InterPro"/>
</dbReference>
<dbReference type="InterPro" id="IPR050984">
    <property type="entry name" value="Gfo/Idh/MocA_domain"/>
</dbReference>
<dbReference type="EC" id="1.1.1.292" evidence="5"/>